<dbReference type="SUPFAM" id="SSF47807">
    <property type="entry name" value="5' to 3' exonuclease, C-terminal subdomain"/>
    <property type="match status" value="1"/>
</dbReference>
<gene>
    <name evidence="12" type="primary">fen</name>
    <name evidence="16" type="ORF">J422_06782</name>
</gene>
<feature type="binding site" evidence="12">
    <location>
        <position position="171"/>
    </location>
    <ligand>
        <name>Mg(2+)</name>
        <dbReference type="ChEBI" id="CHEBI:18420"/>
        <label>2</label>
    </ligand>
</feature>
<evidence type="ECO:0000256" key="11">
    <source>
        <dbReference type="ARBA" id="ARBA00065981"/>
    </source>
</evidence>
<feature type="region of interest" description="N-domain" evidence="12">
    <location>
        <begin position="1"/>
        <end position="98"/>
    </location>
</feature>
<dbReference type="NCBIfam" id="TIGR03674">
    <property type="entry name" value="fen_arch"/>
    <property type="match status" value="1"/>
</dbReference>
<dbReference type="OrthoDB" id="9593at2157"/>
<dbReference type="SMART" id="SM00484">
    <property type="entry name" value="XPGI"/>
    <property type="match status" value="1"/>
</dbReference>
<dbReference type="AlphaFoldDB" id="N6VP53"/>
<dbReference type="InterPro" id="IPR006085">
    <property type="entry name" value="XPG_DNA_repair_N"/>
</dbReference>
<comment type="function">
    <text evidence="12">Structure-specific nuclease with 5'-flap endonuclease and 5'-3' exonuclease activities involved in DNA replication and repair. During DNA replication, cleaves the 5'-overhanging flap structure that is generated by displacement synthesis when DNA polymerase encounters the 5'-end of a downstream Okazaki fragment. Binds the unpaired 3'-DNA end and kinks the DNA to facilitate 5' cleavage specificity. Cleaves one nucleotide into the double-stranded DNA from the junction in flap DNA, leaving a nick for ligation. Also involved in the base excision repair (BER) pathway. Acts as a genome stabilization factor that prevents flaps from equilibrating into structurs that lead to duplications and deletions. Also possesses 5'-3' exonuclease activity on nicked or gapped double-stranded DNA.</text>
</comment>
<dbReference type="SMART" id="SM00485">
    <property type="entry name" value="XPGN"/>
    <property type="match status" value="1"/>
</dbReference>
<dbReference type="Proteomes" id="UP000053695">
    <property type="component" value="Unassembled WGS sequence"/>
</dbReference>
<keyword evidence="2 12" id="KW-0540">Nuclease</keyword>
<comment type="caution">
    <text evidence="16">The sequence shown here is derived from an EMBL/GenBank/DDBJ whole genome shotgun (WGS) entry which is preliminary data.</text>
</comment>
<dbReference type="EC" id="3.1.-.-" evidence="12"/>
<keyword evidence="13" id="KW-0175">Coiled coil</keyword>
<dbReference type="GO" id="GO:0000287">
    <property type="term" value="F:magnesium ion binding"/>
    <property type="evidence" value="ECO:0007669"/>
    <property type="project" value="UniProtKB-UniRule"/>
</dbReference>
<evidence type="ECO:0000313" key="17">
    <source>
        <dbReference type="Proteomes" id="UP000053695"/>
    </source>
</evidence>
<proteinExistence type="inferred from homology"/>
<dbReference type="GO" id="GO:0006281">
    <property type="term" value="P:DNA repair"/>
    <property type="evidence" value="ECO:0007669"/>
    <property type="project" value="UniProtKB-UniRule"/>
</dbReference>
<evidence type="ECO:0000256" key="3">
    <source>
        <dbReference type="ARBA" id="ARBA00022723"/>
    </source>
</evidence>
<dbReference type="GO" id="GO:0008409">
    <property type="term" value="F:5'-3' exonuclease activity"/>
    <property type="evidence" value="ECO:0007669"/>
    <property type="project" value="UniProtKB-UniRule"/>
</dbReference>
<dbReference type="InterPro" id="IPR019973">
    <property type="entry name" value="Flap_endonuc_arc"/>
</dbReference>
<comment type="caution">
    <text evidence="12">Lacks conserved residue(s) required for the propagation of feature annotation.</text>
</comment>
<evidence type="ECO:0000256" key="13">
    <source>
        <dbReference type="SAM" id="Coils"/>
    </source>
</evidence>
<evidence type="ECO:0000256" key="4">
    <source>
        <dbReference type="ARBA" id="ARBA00022759"/>
    </source>
</evidence>
<evidence type="ECO:0000256" key="1">
    <source>
        <dbReference type="ARBA" id="ARBA00022705"/>
    </source>
</evidence>
<dbReference type="InterPro" id="IPR036279">
    <property type="entry name" value="5-3_exonuclease_C_sf"/>
</dbReference>
<dbReference type="STRING" id="1069083.GCA_000371805_01094"/>
<dbReference type="RefSeq" id="WP_004594209.1">
    <property type="nucleotide sequence ID" value="NZ_APMM01000062.1"/>
</dbReference>
<accession>N6VP53</accession>
<dbReference type="FunFam" id="3.40.50.1010:FF:000016">
    <property type="entry name" value="Flap endonuclease 1"/>
    <property type="match status" value="1"/>
</dbReference>
<dbReference type="PRINTS" id="PR00853">
    <property type="entry name" value="XPGRADSUPER"/>
</dbReference>
<sequence>MGVPIGDYIPKKPISFEDLKGKKIAVDAMNILYQFLTSIRLKDGSPLKNKKGEITSAYNGLFYKTINLLEKGIIPIYVFDGEAPKLKERIREIRREMKEKAKEKLKEASDEEKVKYAKRIAYLNNNMVENCKYLLKLMGIPYVEAPSEGEAQASYMAKKGDVYAVLSQDYDSLLYGAPRVVRNLTTNDQPEIVELNEVLNTLRISLDDLIDLAIFLGTDYNPGGVKGIGFKRALEIIRSGMAKELLKKEVKEYDEIVNIFKNPKVTDNYSLNLRLPNKEGIIKFLVDEHDFNYERVKKHADRLYRIIEGMTKQKTLDAWF</sequence>
<dbReference type="PANTHER" id="PTHR11081">
    <property type="entry name" value="FLAP ENDONUCLEASE FAMILY MEMBER"/>
    <property type="match status" value="1"/>
</dbReference>
<organism evidence="16 17">
    <name type="scientific">Methanocaldococcus villosus KIN24-T80</name>
    <dbReference type="NCBI Taxonomy" id="1069083"/>
    <lineage>
        <taxon>Archaea</taxon>
        <taxon>Methanobacteriati</taxon>
        <taxon>Methanobacteriota</taxon>
        <taxon>Methanomada group</taxon>
        <taxon>Methanococci</taxon>
        <taxon>Methanococcales</taxon>
        <taxon>Methanocaldococcaceae</taxon>
        <taxon>Methanocaldococcus</taxon>
    </lineage>
</organism>
<dbReference type="Pfam" id="PF00867">
    <property type="entry name" value="XPG_I"/>
    <property type="match status" value="1"/>
</dbReference>
<comment type="subunit">
    <text evidence="11 12">Interacts with PCNA. PCNA stimulates the nuclease activity without altering cleavage specificity.</text>
</comment>
<dbReference type="PATRIC" id="fig|1069083.5.peg.1316"/>
<feature type="binding site" evidence="12">
    <location>
        <position position="80"/>
    </location>
    <ligand>
        <name>Mg(2+)</name>
        <dbReference type="ChEBI" id="CHEBI:18420"/>
        <label>1</label>
    </ligand>
</feature>
<feature type="binding site" evidence="12">
    <location>
        <position position="27"/>
    </location>
    <ligand>
        <name>Mg(2+)</name>
        <dbReference type="ChEBI" id="CHEBI:18420"/>
        <label>1</label>
    </ligand>
</feature>
<evidence type="ECO:0000256" key="6">
    <source>
        <dbReference type="ARBA" id="ARBA00022801"/>
    </source>
</evidence>
<comment type="function">
    <text evidence="10">Structure-specific nuclease with 5'-flap endonuclease and 5'-3' exonuclease activities involved in DNA replication and repair. During DNA replication, cleaves the 5'-overhanging flap structure that is generated by displacement synthesis when DNA polymerase encounters the 5'-end of a downstream Okazaki fragment. Binds the unpaired 3'-DNA end and kinks the DNA to facilitate 5' cleavage specificity. Cleaves one nucleotide into the double-stranded DNA from the junction in flap DNA, leaving a nick for ligation. Also involved in the base excision repair (BER) pathway. Acts as a genome stabilization factor that prevents flaps from equilibrating into structures that lead to duplications and deletions. Also possesses 5'-3' exonuclease activity on nicked or gapped double-stranded DNA.</text>
</comment>
<keyword evidence="1 12" id="KW-0235">DNA replication</keyword>
<dbReference type="Pfam" id="PF00752">
    <property type="entry name" value="XPG_N"/>
    <property type="match status" value="1"/>
</dbReference>
<feature type="binding site" evidence="12">
    <location>
        <position position="148"/>
    </location>
    <ligand>
        <name>Mg(2+)</name>
        <dbReference type="ChEBI" id="CHEBI:18420"/>
        <label>1</label>
    </ligand>
</feature>
<dbReference type="CDD" id="cd09867">
    <property type="entry name" value="PIN_FEN1"/>
    <property type="match status" value="1"/>
</dbReference>
<evidence type="ECO:0000256" key="12">
    <source>
        <dbReference type="HAMAP-Rule" id="MF_00614"/>
    </source>
</evidence>
<reference evidence="16 17" key="1">
    <citation type="journal article" date="2013" name="Genome Announc.">
        <title>Draft Genome Sequence of a Highly Flagellated, Fast-Swimming Archaeon, Methanocaldococcus villosus Strain KIN24-T80 (DSM 22612).</title>
        <authorList>
            <person name="Thennarasu S."/>
            <person name="Polireddy D."/>
            <person name="Antony A."/>
            <person name="Yada M.R."/>
            <person name="Algarawi S."/>
            <person name="Sivakumar N."/>
        </authorList>
    </citation>
    <scope>NUCLEOTIDE SEQUENCE [LARGE SCALE GENOMIC DNA]</scope>
    <source>
        <strain evidence="16 17">KIN24-T80</strain>
    </source>
</reference>
<keyword evidence="4 12" id="KW-0255">Endonuclease</keyword>
<dbReference type="InterPro" id="IPR023426">
    <property type="entry name" value="Flap_endonuc"/>
</dbReference>
<evidence type="ECO:0000256" key="10">
    <source>
        <dbReference type="ARBA" id="ARBA00024702"/>
    </source>
</evidence>
<dbReference type="InterPro" id="IPR006084">
    <property type="entry name" value="XPG/Rad2"/>
</dbReference>
<feature type="binding site" evidence="12">
    <location>
        <position position="219"/>
    </location>
    <ligand>
        <name>Mg(2+)</name>
        <dbReference type="ChEBI" id="CHEBI:18420"/>
        <label>2</label>
    </ligand>
</feature>
<dbReference type="PROSITE" id="PS00841">
    <property type="entry name" value="XPG_1"/>
    <property type="match status" value="1"/>
</dbReference>
<dbReference type="Gene3D" id="3.40.50.1010">
    <property type="entry name" value="5'-nuclease"/>
    <property type="match status" value="1"/>
</dbReference>
<feature type="region of interest" description="Interaction with PCNA" evidence="12">
    <location>
        <begin position="312"/>
        <end position="320"/>
    </location>
</feature>
<dbReference type="InterPro" id="IPR006086">
    <property type="entry name" value="XPG-I_dom"/>
</dbReference>
<keyword evidence="6 12" id="KW-0378">Hydrolase</keyword>
<feature type="binding site" evidence="12">
    <location>
        <position position="169"/>
    </location>
    <ligand>
        <name>Mg(2+)</name>
        <dbReference type="ChEBI" id="CHEBI:18420"/>
        <label>2</label>
    </ligand>
</feature>
<keyword evidence="3 12" id="KW-0479">Metal-binding</keyword>
<evidence type="ECO:0000256" key="2">
    <source>
        <dbReference type="ARBA" id="ARBA00022722"/>
    </source>
</evidence>
<dbReference type="GO" id="GO:0043137">
    <property type="term" value="P:DNA replication, removal of RNA primer"/>
    <property type="evidence" value="ECO:0007669"/>
    <property type="project" value="UniProtKB-UniRule"/>
</dbReference>
<evidence type="ECO:0000259" key="15">
    <source>
        <dbReference type="SMART" id="SM00485"/>
    </source>
</evidence>
<keyword evidence="5 12" id="KW-0227">DNA damage</keyword>
<keyword evidence="8 12" id="KW-0460">Magnesium</keyword>
<evidence type="ECO:0000256" key="5">
    <source>
        <dbReference type="ARBA" id="ARBA00022763"/>
    </source>
</evidence>
<dbReference type="GO" id="GO:0003677">
    <property type="term" value="F:DNA binding"/>
    <property type="evidence" value="ECO:0007669"/>
    <property type="project" value="UniProtKB-UniRule"/>
</dbReference>
<dbReference type="Gene3D" id="1.10.150.20">
    <property type="entry name" value="5' to 3' exonuclease, C-terminal subdomain"/>
    <property type="match status" value="1"/>
</dbReference>
<keyword evidence="9 12" id="KW-0234">DNA repair</keyword>
<dbReference type="PANTHER" id="PTHR11081:SF9">
    <property type="entry name" value="FLAP ENDONUCLEASE 1"/>
    <property type="match status" value="1"/>
</dbReference>
<feature type="binding site" evidence="12">
    <location>
        <position position="150"/>
    </location>
    <ligand>
        <name>Mg(2+)</name>
        <dbReference type="ChEBI" id="CHEBI:18420"/>
        <label>1</label>
    </ligand>
</feature>
<evidence type="ECO:0000256" key="9">
    <source>
        <dbReference type="ARBA" id="ARBA00023204"/>
    </source>
</evidence>
<dbReference type="InterPro" id="IPR019974">
    <property type="entry name" value="XPG_CS"/>
</dbReference>
<dbReference type="SUPFAM" id="SSF88723">
    <property type="entry name" value="PIN domain-like"/>
    <property type="match status" value="1"/>
</dbReference>
<comment type="cofactor">
    <cofactor evidence="12">
        <name>Mg(2+)</name>
        <dbReference type="ChEBI" id="CHEBI:18420"/>
    </cofactor>
    <text evidence="12">Binds 2 magnesium ions per subunit. They probably participate in the reaction catalyzed by the enzyme. May bind an additional third magnesium ion after substrate binding.</text>
</comment>
<feature type="coiled-coil region" evidence="13">
    <location>
        <begin position="83"/>
        <end position="114"/>
    </location>
</feature>
<dbReference type="GO" id="GO:0017108">
    <property type="term" value="F:5'-flap endonuclease activity"/>
    <property type="evidence" value="ECO:0007669"/>
    <property type="project" value="UniProtKB-UniRule"/>
</dbReference>
<dbReference type="SMART" id="SM00279">
    <property type="entry name" value="HhH2"/>
    <property type="match status" value="1"/>
</dbReference>
<comment type="similarity">
    <text evidence="12">Belongs to the XPG/RAD2 endonuclease family. FEN1 subfamily.</text>
</comment>
<protein>
    <recommendedName>
        <fullName evidence="12">Flap endonuclease 1</fullName>
        <shortName evidence="12">FEN-1</shortName>
        <ecNumber evidence="12">3.1.-.-</ecNumber>
    </recommendedName>
    <alternativeName>
        <fullName evidence="12">Flap structure-specific endonuclease 1</fullName>
    </alternativeName>
</protein>
<evidence type="ECO:0000256" key="8">
    <source>
        <dbReference type="ARBA" id="ARBA00022842"/>
    </source>
</evidence>
<feature type="domain" description="XPG-I" evidence="14">
    <location>
        <begin position="136"/>
        <end position="204"/>
    </location>
</feature>
<dbReference type="InterPro" id="IPR029060">
    <property type="entry name" value="PIN-like_dom_sf"/>
</dbReference>
<evidence type="ECO:0000259" key="14">
    <source>
        <dbReference type="SMART" id="SM00484"/>
    </source>
</evidence>
<keyword evidence="17" id="KW-1185">Reference proteome</keyword>
<evidence type="ECO:0000256" key="7">
    <source>
        <dbReference type="ARBA" id="ARBA00022839"/>
    </source>
</evidence>
<dbReference type="EMBL" id="APMM01000062">
    <property type="protein sequence ID" value="ENN95630.1"/>
    <property type="molecule type" value="Genomic_DNA"/>
</dbReference>
<evidence type="ECO:0000313" key="16">
    <source>
        <dbReference type="EMBL" id="ENN95630.1"/>
    </source>
</evidence>
<name>N6VP53_9EURY</name>
<keyword evidence="7 12" id="KW-0269">Exonuclease</keyword>
<dbReference type="HAMAP" id="MF_00614">
    <property type="entry name" value="Fen"/>
    <property type="match status" value="1"/>
</dbReference>
<feature type="domain" description="XPG N-terminal" evidence="15">
    <location>
        <begin position="1"/>
        <end position="101"/>
    </location>
</feature>
<dbReference type="InterPro" id="IPR008918">
    <property type="entry name" value="HhH2"/>
</dbReference>